<feature type="chain" id="PRO_5005503013" description="SGNH hydrolase-type esterase domain-containing protein" evidence="1">
    <location>
        <begin position="19"/>
        <end position="244"/>
    </location>
</feature>
<reference evidence="2 3" key="1">
    <citation type="submission" date="2015-07" db="EMBL/GenBank/DDBJ databases">
        <authorList>
            <person name="Noorani M."/>
        </authorList>
    </citation>
    <scope>NUCLEOTIDE SEQUENCE [LARGE SCALE GENOMIC DNA]</scope>
    <source>
        <strain evidence="2">BBA 69670</strain>
    </source>
</reference>
<organism evidence="2 3">
    <name type="scientific">Rhizoctonia solani</name>
    <dbReference type="NCBI Taxonomy" id="456999"/>
    <lineage>
        <taxon>Eukaryota</taxon>
        <taxon>Fungi</taxon>
        <taxon>Dikarya</taxon>
        <taxon>Basidiomycota</taxon>
        <taxon>Agaricomycotina</taxon>
        <taxon>Agaricomycetes</taxon>
        <taxon>Cantharellales</taxon>
        <taxon>Ceratobasidiaceae</taxon>
        <taxon>Rhizoctonia</taxon>
    </lineage>
</organism>
<accession>A0A0K6GDQ8</accession>
<evidence type="ECO:0000313" key="2">
    <source>
        <dbReference type="EMBL" id="CUA76606.1"/>
    </source>
</evidence>
<dbReference type="SUPFAM" id="SSF52266">
    <property type="entry name" value="SGNH hydrolase"/>
    <property type="match status" value="1"/>
</dbReference>
<dbReference type="Gene3D" id="3.40.50.1110">
    <property type="entry name" value="SGNH hydrolase"/>
    <property type="match status" value="1"/>
</dbReference>
<protein>
    <recommendedName>
        <fullName evidence="4">SGNH hydrolase-type esterase domain-containing protein</fullName>
    </recommendedName>
</protein>
<feature type="signal peptide" evidence="1">
    <location>
        <begin position="1"/>
        <end position="18"/>
    </location>
</feature>
<keyword evidence="1" id="KW-0732">Signal</keyword>
<evidence type="ECO:0008006" key="4">
    <source>
        <dbReference type="Google" id="ProtNLM"/>
    </source>
</evidence>
<proteinExistence type="predicted"/>
<dbReference type="EMBL" id="CYGV01001720">
    <property type="protein sequence ID" value="CUA76606.1"/>
    <property type="molecule type" value="Genomic_DNA"/>
</dbReference>
<name>A0A0K6GDQ8_9AGAM</name>
<dbReference type="InterPro" id="IPR037459">
    <property type="entry name" value="RhgT-like"/>
</dbReference>
<gene>
    <name evidence="2" type="ORF">RSOLAG22IIIB_12401</name>
</gene>
<dbReference type="Proteomes" id="UP000044841">
    <property type="component" value="Unassembled WGS sequence"/>
</dbReference>
<dbReference type="PANTHER" id="PTHR43695:SF2">
    <property type="entry name" value="PUTATIVE (AFU_ORTHOLOGUE AFUA_2G17250)-RELATED"/>
    <property type="match status" value="1"/>
</dbReference>
<evidence type="ECO:0000256" key="1">
    <source>
        <dbReference type="SAM" id="SignalP"/>
    </source>
</evidence>
<dbReference type="GO" id="GO:0016787">
    <property type="term" value="F:hydrolase activity"/>
    <property type="evidence" value="ECO:0007669"/>
    <property type="project" value="InterPro"/>
</dbReference>
<sequence length="244" mass="26445">MLQGLFIGFITTVAFIRAAPRPKVAPSILTIGDSTVTSTAGWGAGFCEDTKGLANCTNLAVSGTTTHSWKGKPEYQTMLTSCKTPETWATIQFGHNDQKSMNTSYFGQNLESLTLIIKDAGCNPILVTSLARRVFASEYEPTDILGPYANETINVAAKLKLPLLPLLNDSLTYITKPGKTQAYLFNFGENGTDRTHLNSLGWKYVGRMVADEVHNLIPELNQYIVPDPALSAAIANGTILAQDL</sequence>
<evidence type="ECO:0000313" key="3">
    <source>
        <dbReference type="Proteomes" id="UP000044841"/>
    </source>
</evidence>
<keyword evidence="3" id="KW-1185">Reference proteome</keyword>
<dbReference type="InterPro" id="IPR036514">
    <property type="entry name" value="SGNH_hydro_sf"/>
</dbReference>
<dbReference type="AlphaFoldDB" id="A0A0K6GDQ8"/>
<dbReference type="PANTHER" id="PTHR43695">
    <property type="entry name" value="PUTATIVE (AFU_ORTHOLOGUE AFUA_2G17250)-RELATED"/>
    <property type="match status" value="1"/>
</dbReference>